<dbReference type="Pfam" id="PF13302">
    <property type="entry name" value="Acetyltransf_3"/>
    <property type="match status" value="1"/>
</dbReference>
<dbReference type="Proteomes" id="UP000514720">
    <property type="component" value="Chromosome"/>
</dbReference>
<evidence type="ECO:0000313" key="2">
    <source>
        <dbReference type="EMBL" id="QMS84237.1"/>
    </source>
</evidence>
<evidence type="ECO:0000313" key="3">
    <source>
        <dbReference type="Proteomes" id="UP000514720"/>
    </source>
</evidence>
<dbReference type="RefSeq" id="WP_258877850.1">
    <property type="nucleotide sequence ID" value="NZ_CP048914.1"/>
</dbReference>
<dbReference type="InterPro" id="IPR000182">
    <property type="entry name" value="GNAT_dom"/>
</dbReference>
<proteinExistence type="predicted"/>
<feature type="domain" description="N-acetyltransferase" evidence="1">
    <location>
        <begin position="3"/>
        <end position="147"/>
    </location>
</feature>
<dbReference type="PROSITE" id="PS51186">
    <property type="entry name" value="GNAT"/>
    <property type="match status" value="1"/>
</dbReference>
<dbReference type="GO" id="GO:0016747">
    <property type="term" value="F:acyltransferase activity, transferring groups other than amino-acyl groups"/>
    <property type="evidence" value="ECO:0007669"/>
    <property type="project" value="InterPro"/>
</dbReference>
<accession>A0A7L7KNM6</accession>
<protein>
    <submittedName>
        <fullName evidence="2">GNAT family N-acetyltransferase</fullName>
    </submittedName>
</protein>
<evidence type="ECO:0000259" key="1">
    <source>
        <dbReference type="PROSITE" id="PS51186"/>
    </source>
</evidence>
<dbReference type="EMBL" id="CP048914">
    <property type="protein sequence ID" value="QMS84237.1"/>
    <property type="molecule type" value="Genomic_DNA"/>
</dbReference>
<dbReference type="InterPro" id="IPR016181">
    <property type="entry name" value="Acyl_CoA_acyltransferase"/>
</dbReference>
<sequence>MNFTFKPLTMDDVTAISLWRYDGFMKSIYMQPYIDNYAKTNKIIGPEQCDGYAVFVENTLFGLFEYYLKGPIIELGLAIHPDYVGKGFSNDFIDAGINFAVWRYDYDQDYVQLTVEKDNIAAFKAYKKNGFVEVEQKDHEIVMYKYL</sequence>
<dbReference type="Gene3D" id="3.40.630.30">
    <property type="match status" value="1"/>
</dbReference>
<name>A0A7L7KNM6_9MOLU</name>
<keyword evidence="3" id="KW-1185">Reference proteome</keyword>
<keyword evidence="2" id="KW-0808">Transferase</keyword>
<dbReference type="AlphaFoldDB" id="A0A7L7KNM6"/>
<dbReference type="KEGG" id="xcl:G4Z02_00260"/>
<reference evidence="2 3" key="1">
    <citation type="submission" date="2020-02" db="EMBL/GenBank/DDBJ databases">
        <authorList>
            <person name="Zheng R.K."/>
            <person name="Sun C.M."/>
        </authorList>
    </citation>
    <scope>NUCLEOTIDE SEQUENCE [LARGE SCALE GENOMIC DNA]</scope>
    <source>
        <strain evidence="3">zrk13</strain>
    </source>
</reference>
<gene>
    <name evidence="2" type="ORF">G4Z02_00260</name>
</gene>
<dbReference type="SUPFAM" id="SSF55729">
    <property type="entry name" value="Acyl-CoA N-acyltransferases (Nat)"/>
    <property type="match status" value="1"/>
</dbReference>
<organism evidence="2 3">
    <name type="scientific">Candidatus Xianfuyuplasma coldseepsis</name>
    <dbReference type="NCBI Taxonomy" id="2782163"/>
    <lineage>
        <taxon>Bacteria</taxon>
        <taxon>Bacillati</taxon>
        <taxon>Mycoplasmatota</taxon>
        <taxon>Mollicutes</taxon>
        <taxon>Candidatus Izemoplasmatales</taxon>
        <taxon>Candidatus Izemoplasmataceae</taxon>
        <taxon>Candidatus Xianfuyuplasma</taxon>
    </lineage>
</organism>